<evidence type="ECO:0000256" key="1">
    <source>
        <dbReference type="ARBA" id="ARBA00001971"/>
    </source>
</evidence>
<evidence type="ECO:0000256" key="10">
    <source>
        <dbReference type="ARBA" id="ARBA00023004"/>
    </source>
</evidence>
<keyword evidence="11" id="KW-0503">Monooxygenase</keyword>
<proteinExistence type="inferred from homology"/>
<keyword evidence="6" id="KW-0812">Transmembrane</keyword>
<sequence>MSAAFPARDLIAVLFTFAILLVVWTVRQSRFSSELIACIPGPRSKSWIFGNMLDLLLTKEYGEHEFKWLQKYGPVYSVKGYFGEHRLMVSDPSTLKYILSSPRFAMGHSQRKTTILLFGKDNMLIRNGESHRHIRNIINPWFSSKNVRLALPAIRENVRKVIDLWEAQGVPGNTFDISQTLHNSALDIMGDALLEYRFDALTGQSELSKIQRTILDSASSPTELGQLADATLSYIPDAVVRWASHLPIPSMQVVKTYQGLTKALSSHLVQQKRETAAVGADHSLIGHLTGLNTTDSSTGVPDEEIPIHLRTLLVGGGDTVASAIGWTLYKIAQMEGLQQELRNEIQSASGNGLDDLDYDNMPFLNAIINEVLRLFAPFPLAERVATEDCILPLSHPVVTTTGRLISEIPIKKGQPIFVAISAYHRLTSIWGADALEFRPSRWFEEEPCKGSALGPHRSLLTFLAGPHVCPGWRFALLEIQVFVTEIVHKFVLSLPDNDSARPSVAVTLVSKTADGVQQLPIHIEAVV</sequence>
<reference evidence="14" key="1">
    <citation type="submission" date="2023-03" db="EMBL/GenBank/DDBJ databases">
        <title>Massive genome expansion in bonnet fungi (Mycena s.s.) driven by repeated elements and novel gene families across ecological guilds.</title>
        <authorList>
            <consortium name="Lawrence Berkeley National Laboratory"/>
            <person name="Harder C.B."/>
            <person name="Miyauchi S."/>
            <person name="Viragh M."/>
            <person name="Kuo A."/>
            <person name="Thoen E."/>
            <person name="Andreopoulos B."/>
            <person name="Lu D."/>
            <person name="Skrede I."/>
            <person name="Drula E."/>
            <person name="Henrissat B."/>
            <person name="Morin E."/>
            <person name="Kohler A."/>
            <person name="Barry K."/>
            <person name="LaButti K."/>
            <person name="Morin E."/>
            <person name="Salamov A."/>
            <person name="Lipzen A."/>
            <person name="Mereny Z."/>
            <person name="Hegedus B."/>
            <person name="Baldrian P."/>
            <person name="Stursova M."/>
            <person name="Weitz H."/>
            <person name="Taylor A."/>
            <person name="Grigoriev I.V."/>
            <person name="Nagy L.G."/>
            <person name="Martin F."/>
            <person name="Kauserud H."/>
        </authorList>
    </citation>
    <scope>NUCLEOTIDE SEQUENCE</scope>
    <source>
        <strain evidence="14">CBHHK002</strain>
    </source>
</reference>
<evidence type="ECO:0000256" key="6">
    <source>
        <dbReference type="ARBA" id="ARBA00022692"/>
    </source>
</evidence>
<dbReference type="Gene3D" id="1.10.630.10">
    <property type="entry name" value="Cytochrome P450"/>
    <property type="match status" value="1"/>
</dbReference>
<dbReference type="PRINTS" id="PR00385">
    <property type="entry name" value="P450"/>
</dbReference>
<evidence type="ECO:0000256" key="2">
    <source>
        <dbReference type="ARBA" id="ARBA00004370"/>
    </source>
</evidence>
<dbReference type="GO" id="GO:0016020">
    <property type="term" value="C:membrane"/>
    <property type="evidence" value="ECO:0007669"/>
    <property type="project" value="UniProtKB-SubCell"/>
</dbReference>
<dbReference type="InterPro" id="IPR036396">
    <property type="entry name" value="Cyt_P450_sf"/>
</dbReference>
<keyword evidence="5 13" id="KW-0349">Heme</keyword>
<keyword evidence="8" id="KW-1133">Transmembrane helix</keyword>
<keyword evidence="12" id="KW-0472">Membrane</keyword>
<evidence type="ECO:0000313" key="15">
    <source>
        <dbReference type="Proteomes" id="UP001218218"/>
    </source>
</evidence>
<dbReference type="AlphaFoldDB" id="A0AAD7A4C0"/>
<dbReference type="Pfam" id="PF00067">
    <property type="entry name" value="p450"/>
    <property type="match status" value="1"/>
</dbReference>
<dbReference type="GO" id="GO:0020037">
    <property type="term" value="F:heme binding"/>
    <property type="evidence" value="ECO:0007669"/>
    <property type="project" value="InterPro"/>
</dbReference>
<evidence type="ECO:0000256" key="5">
    <source>
        <dbReference type="ARBA" id="ARBA00022617"/>
    </source>
</evidence>
<evidence type="ECO:0000256" key="7">
    <source>
        <dbReference type="ARBA" id="ARBA00022723"/>
    </source>
</evidence>
<keyword evidence="15" id="KW-1185">Reference proteome</keyword>
<dbReference type="InterPro" id="IPR002403">
    <property type="entry name" value="Cyt_P450_E_grp-IV"/>
</dbReference>
<protein>
    <submittedName>
        <fullName evidence="14">Cytochrome P450</fullName>
    </submittedName>
</protein>
<dbReference type="InterPro" id="IPR050121">
    <property type="entry name" value="Cytochrome_P450_monoxygenase"/>
</dbReference>
<keyword evidence="9" id="KW-0560">Oxidoreductase</keyword>
<dbReference type="Proteomes" id="UP001218218">
    <property type="component" value="Unassembled WGS sequence"/>
</dbReference>
<dbReference type="PRINTS" id="PR00465">
    <property type="entry name" value="EP450IV"/>
</dbReference>
<dbReference type="PANTHER" id="PTHR24305">
    <property type="entry name" value="CYTOCHROME P450"/>
    <property type="match status" value="1"/>
</dbReference>
<comment type="cofactor">
    <cofactor evidence="1 13">
        <name>heme</name>
        <dbReference type="ChEBI" id="CHEBI:30413"/>
    </cofactor>
</comment>
<evidence type="ECO:0000256" key="12">
    <source>
        <dbReference type="ARBA" id="ARBA00023136"/>
    </source>
</evidence>
<evidence type="ECO:0000256" key="4">
    <source>
        <dbReference type="ARBA" id="ARBA00010617"/>
    </source>
</evidence>
<evidence type="ECO:0000256" key="8">
    <source>
        <dbReference type="ARBA" id="ARBA00022989"/>
    </source>
</evidence>
<evidence type="ECO:0000256" key="13">
    <source>
        <dbReference type="PIRSR" id="PIRSR602403-1"/>
    </source>
</evidence>
<evidence type="ECO:0000313" key="14">
    <source>
        <dbReference type="EMBL" id="KAJ7349258.1"/>
    </source>
</evidence>
<dbReference type="GO" id="GO:0005506">
    <property type="term" value="F:iron ion binding"/>
    <property type="evidence" value="ECO:0007669"/>
    <property type="project" value="InterPro"/>
</dbReference>
<dbReference type="InterPro" id="IPR001128">
    <property type="entry name" value="Cyt_P450"/>
</dbReference>
<keyword evidence="7 13" id="KW-0479">Metal-binding</keyword>
<name>A0AAD7A4C0_9AGAR</name>
<dbReference type="EMBL" id="JARIHO010000016">
    <property type="protein sequence ID" value="KAJ7349258.1"/>
    <property type="molecule type" value="Genomic_DNA"/>
</dbReference>
<organism evidence="14 15">
    <name type="scientific">Mycena albidolilacea</name>
    <dbReference type="NCBI Taxonomy" id="1033008"/>
    <lineage>
        <taxon>Eukaryota</taxon>
        <taxon>Fungi</taxon>
        <taxon>Dikarya</taxon>
        <taxon>Basidiomycota</taxon>
        <taxon>Agaricomycotina</taxon>
        <taxon>Agaricomycetes</taxon>
        <taxon>Agaricomycetidae</taxon>
        <taxon>Agaricales</taxon>
        <taxon>Marasmiineae</taxon>
        <taxon>Mycenaceae</taxon>
        <taxon>Mycena</taxon>
    </lineage>
</organism>
<dbReference type="GO" id="GO:0004497">
    <property type="term" value="F:monooxygenase activity"/>
    <property type="evidence" value="ECO:0007669"/>
    <property type="project" value="UniProtKB-KW"/>
</dbReference>
<evidence type="ECO:0000256" key="9">
    <source>
        <dbReference type="ARBA" id="ARBA00023002"/>
    </source>
</evidence>
<dbReference type="PANTHER" id="PTHR24305:SF166">
    <property type="entry name" value="CYTOCHROME P450 12A4, MITOCHONDRIAL-RELATED"/>
    <property type="match status" value="1"/>
</dbReference>
<dbReference type="GO" id="GO:0016705">
    <property type="term" value="F:oxidoreductase activity, acting on paired donors, with incorporation or reduction of molecular oxygen"/>
    <property type="evidence" value="ECO:0007669"/>
    <property type="project" value="InterPro"/>
</dbReference>
<accession>A0AAD7A4C0</accession>
<comment type="pathway">
    <text evidence="3">Secondary metabolite biosynthesis; terpenoid biosynthesis.</text>
</comment>
<dbReference type="SUPFAM" id="SSF48264">
    <property type="entry name" value="Cytochrome P450"/>
    <property type="match status" value="1"/>
</dbReference>
<comment type="caution">
    <text evidence="14">The sequence shown here is derived from an EMBL/GenBank/DDBJ whole genome shotgun (WGS) entry which is preliminary data.</text>
</comment>
<evidence type="ECO:0000256" key="11">
    <source>
        <dbReference type="ARBA" id="ARBA00023033"/>
    </source>
</evidence>
<keyword evidence="10 13" id="KW-0408">Iron</keyword>
<evidence type="ECO:0000256" key="3">
    <source>
        <dbReference type="ARBA" id="ARBA00004721"/>
    </source>
</evidence>
<gene>
    <name evidence="14" type="ORF">DFH08DRAFT_864957</name>
</gene>
<comment type="similarity">
    <text evidence="4">Belongs to the cytochrome P450 family.</text>
</comment>
<feature type="binding site" description="axial binding residue" evidence="13">
    <location>
        <position position="469"/>
    </location>
    <ligand>
        <name>heme</name>
        <dbReference type="ChEBI" id="CHEBI:30413"/>
    </ligand>
    <ligandPart>
        <name>Fe</name>
        <dbReference type="ChEBI" id="CHEBI:18248"/>
    </ligandPart>
</feature>
<comment type="subcellular location">
    <subcellularLocation>
        <location evidence="2">Membrane</location>
    </subcellularLocation>
</comment>